<keyword evidence="5" id="KW-1185">Reference proteome</keyword>
<keyword evidence="1 2" id="KW-0732">Signal</keyword>
<feature type="chain" id="PRO_5001645693" description="FAS1 domain-containing protein" evidence="2">
    <location>
        <begin position="21"/>
        <end position="192"/>
    </location>
</feature>
<reference evidence="5" key="1">
    <citation type="journal article" date="2014" name="Proc. Natl. Acad. Sci. U.S.A.">
        <title>Extensive sampling of basidiomycete genomes demonstrates inadequacy of the white-rot/brown-rot paradigm for wood decay fungi.</title>
        <authorList>
            <person name="Riley R."/>
            <person name="Salamov A.A."/>
            <person name="Brown D.W."/>
            <person name="Nagy L.G."/>
            <person name="Floudas D."/>
            <person name="Held B.W."/>
            <person name="Levasseur A."/>
            <person name="Lombard V."/>
            <person name="Morin E."/>
            <person name="Otillar R."/>
            <person name="Lindquist E.A."/>
            <person name="Sun H."/>
            <person name="LaButti K.M."/>
            <person name="Schmutz J."/>
            <person name="Jabbour D."/>
            <person name="Luo H."/>
            <person name="Baker S.E."/>
            <person name="Pisabarro A.G."/>
            <person name="Walton J.D."/>
            <person name="Blanchette R.A."/>
            <person name="Henrissat B."/>
            <person name="Martin F."/>
            <person name="Cullen D."/>
            <person name="Hibbett D.S."/>
            <person name="Grigoriev I.V."/>
        </authorList>
    </citation>
    <scope>NUCLEOTIDE SEQUENCE [LARGE SCALE GENOMIC DNA]</scope>
    <source>
        <strain evidence="5">FD-172 SS1</strain>
    </source>
</reference>
<dbReference type="AlphaFoldDB" id="A0A067MKZ6"/>
<feature type="signal peptide" evidence="2">
    <location>
        <begin position="1"/>
        <end position="20"/>
    </location>
</feature>
<name>A0A067MKZ6_BOTB1</name>
<evidence type="ECO:0000259" key="3">
    <source>
        <dbReference type="PROSITE" id="PS50213"/>
    </source>
</evidence>
<sequence length="192" mass="20982">MISIKAIVSALFLVVPVVSARLVMPLPKQQAPFDQFSSGPPTLVELLTVQSSSSIFYDYLREIPQFSERIADRSVNTTLFVPSNKAVVALPRKPNQGPNLEGNINISEQEFDERSKLNVQRWVGAHIVPAAVSLSSGESYPTLHDDVFVKFKKVSSAHPEWKGYVVEPDTAIIGALEASNGVVYLIDGTITS</sequence>
<dbReference type="InterPro" id="IPR036378">
    <property type="entry name" value="FAS1_dom_sf"/>
</dbReference>
<dbReference type="InParanoid" id="A0A067MKZ6"/>
<gene>
    <name evidence="4" type="ORF">BOTBODRAFT_34524</name>
</gene>
<dbReference type="OrthoDB" id="5551751at2759"/>
<dbReference type="PROSITE" id="PS50213">
    <property type="entry name" value="FAS1"/>
    <property type="match status" value="1"/>
</dbReference>
<dbReference type="Gene3D" id="2.30.180.10">
    <property type="entry name" value="FAS1 domain"/>
    <property type="match status" value="1"/>
</dbReference>
<dbReference type="PANTHER" id="PTHR28156:SF1">
    <property type="entry name" value="FAS1 DOMAIN-CONTAINING PROTEIN YDR262W"/>
    <property type="match status" value="1"/>
</dbReference>
<dbReference type="InterPro" id="IPR000782">
    <property type="entry name" value="FAS1_domain"/>
</dbReference>
<dbReference type="SUPFAM" id="SSF82153">
    <property type="entry name" value="FAS1 domain"/>
    <property type="match status" value="1"/>
</dbReference>
<evidence type="ECO:0000313" key="5">
    <source>
        <dbReference type="Proteomes" id="UP000027195"/>
    </source>
</evidence>
<dbReference type="HOGENOM" id="CLU_101498_0_0_1"/>
<evidence type="ECO:0000256" key="1">
    <source>
        <dbReference type="ARBA" id="ARBA00022729"/>
    </source>
</evidence>
<evidence type="ECO:0000256" key="2">
    <source>
        <dbReference type="SAM" id="SignalP"/>
    </source>
</evidence>
<dbReference type="STRING" id="930990.A0A067MKZ6"/>
<protein>
    <recommendedName>
        <fullName evidence="3">FAS1 domain-containing protein</fullName>
    </recommendedName>
</protein>
<dbReference type="Proteomes" id="UP000027195">
    <property type="component" value="Unassembled WGS sequence"/>
</dbReference>
<dbReference type="PANTHER" id="PTHR28156">
    <property type="entry name" value="FAS1 DOMAIN-CONTAINING PROTEIN YDR262W"/>
    <property type="match status" value="1"/>
</dbReference>
<dbReference type="Pfam" id="PF02469">
    <property type="entry name" value="Fasciclin"/>
    <property type="match status" value="1"/>
</dbReference>
<feature type="domain" description="FAS1" evidence="3">
    <location>
        <begin position="40"/>
        <end position="190"/>
    </location>
</feature>
<proteinExistence type="predicted"/>
<accession>A0A067MKZ6</accession>
<dbReference type="InterPro" id="IPR040200">
    <property type="entry name" value="Mug57-like"/>
</dbReference>
<dbReference type="EMBL" id="KL198051">
    <property type="protein sequence ID" value="KDQ12241.1"/>
    <property type="molecule type" value="Genomic_DNA"/>
</dbReference>
<evidence type="ECO:0000313" key="4">
    <source>
        <dbReference type="EMBL" id="KDQ12241.1"/>
    </source>
</evidence>
<organism evidence="4 5">
    <name type="scientific">Botryobasidium botryosum (strain FD-172 SS1)</name>
    <dbReference type="NCBI Taxonomy" id="930990"/>
    <lineage>
        <taxon>Eukaryota</taxon>
        <taxon>Fungi</taxon>
        <taxon>Dikarya</taxon>
        <taxon>Basidiomycota</taxon>
        <taxon>Agaricomycotina</taxon>
        <taxon>Agaricomycetes</taxon>
        <taxon>Cantharellales</taxon>
        <taxon>Botryobasidiaceae</taxon>
        <taxon>Botryobasidium</taxon>
    </lineage>
</organism>